<accession>A0A2H3D372</accession>
<dbReference type="Proteomes" id="UP000217790">
    <property type="component" value="Unassembled WGS sequence"/>
</dbReference>
<evidence type="ECO:0000256" key="1">
    <source>
        <dbReference type="SAM" id="MobiDB-lite"/>
    </source>
</evidence>
<keyword evidence="2" id="KW-1133">Transmembrane helix</keyword>
<keyword evidence="2" id="KW-0472">Membrane</keyword>
<feature type="compositionally biased region" description="Acidic residues" evidence="1">
    <location>
        <begin position="141"/>
        <end position="151"/>
    </location>
</feature>
<keyword evidence="2" id="KW-0812">Transmembrane</keyword>
<dbReference type="AlphaFoldDB" id="A0A2H3D372"/>
<proteinExistence type="predicted"/>
<organism evidence="3 4">
    <name type="scientific">Armillaria gallica</name>
    <name type="common">Bulbous honey fungus</name>
    <name type="synonym">Armillaria bulbosa</name>
    <dbReference type="NCBI Taxonomy" id="47427"/>
    <lineage>
        <taxon>Eukaryota</taxon>
        <taxon>Fungi</taxon>
        <taxon>Dikarya</taxon>
        <taxon>Basidiomycota</taxon>
        <taxon>Agaricomycotina</taxon>
        <taxon>Agaricomycetes</taxon>
        <taxon>Agaricomycetidae</taxon>
        <taxon>Agaricales</taxon>
        <taxon>Marasmiineae</taxon>
        <taxon>Physalacriaceae</taxon>
        <taxon>Armillaria</taxon>
    </lineage>
</organism>
<dbReference type="OrthoDB" id="2755811at2759"/>
<dbReference type="OMA" id="TMDATED"/>
<evidence type="ECO:0000313" key="3">
    <source>
        <dbReference type="EMBL" id="PBK85228.1"/>
    </source>
</evidence>
<feature type="region of interest" description="Disordered" evidence="1">
    <location>
        <begin position="109"/>
        <end position="189"/>
    </location>
</feature>
<evidence type="ECO:0000313" key="4">
    <source>
        <dbReference type="Proteomes" id="UP000217790"/>
    </source>
</evidence>
<feature type="compositionally biased region" description="Polar residues" evidence="1">
    <location>
        <begin position="110"/>
        <end position="121"/>
    </location>
</feature>
<evidence type="ECO:0000256" key="2">
    <source>
        <dbReference type="SAM" id="Phobius"/>
    </source>
</evidence>
<feature type="compositionally biased region" description="Basic and acidic residues" evidence="1">
    <location>
        <begin position="302"/>
        <end position="312"/>
    </location>
</feature>
<dbReference type="EMBL" id="KZ293692">
    <property type="protein sequence ID" value="PBK85228.1"/>
    <property type="molecule type" value="Genomic_DNA"/>
</dbReference>
<feature type="region of interest" description="Disordered" evidence="1">
    <location>
        <begin position="302"/>
        <end position="325"/>
    </location>
</feature>
<feature type="region of interest" description="Disordered" evidence="1">
    <location>
        <begin position="249"/>
        <end position="272"/>
    </location>
</feature>
<feature type="compositionally biased region" description="Basic and acidic residues" evidence="1">
    <location>
        <begin position="174"/>
        <end position="186"/>
    </location>
</feature>
<gene>
    <name evidence="3" type="ORF">ARMGADRAFT_1087682</name>
</gene>
<reference evidence="4" key="1">
    <citation type="journal article" date="2017" name="Nat. Ecol. Evol.">
        <title>Genome expansion and lineage-specific genetic innovations in the forest pathogenic fungi Armillaria.</title>
        <authorList>
            <person name="Sipos G."/>
            <person name="Prasanna A.N."/>
            <person name="Walter M.C."/>
            <person name="O'Connor E."/>
            <person name="Balint B."/>
            <person name="Krizsan K."/>
            <person name="Kiss B."/>
            <person name="Hess J."/>
            <person name="Varga T."/>
            <person name="Slot J."/>
            <person name="Riley R."/>
            <person name="Boka B."/>
            <person name="Rigling D."/>
            <person name="Barry K."/>
            <person name="Lee J."/>
            <person name="Mihaltcheva S."/>
            <person name="LaButti K."/>
            <person name="Lipzen A."/>
            <person name="Waldron R."/>
            <person name="Moloney N.M."/>
            <person name="Sperisen C."/>
            <person name="Kredics L."/>
            <person name="Vagvoelgyi C."/>
            <person name="Patrignani A."/>
            <person name="Fitzpatrick D."/>
            <person name="Nagy I."/>
            <person name="Doyle S."/>
            <person name="Anderson J.B."/>
            <person name="Grigoriev I.V."/>
            <person name="Gueldener U."/>
            <person name="Muensterkoetter M."/>
            <person name="Nagy L.G."/>
        </authorList>
    </citation>
    <scope>NUCLEOTIDE SEQUENCE [LARGE SCALE GENOMIC DNA]</scope>
    <source>
        <strain evidence="4">Ar21-2</strain>
    </source>
</reference>
<feature type="transmembrane region" description="Helical" evidence="2">
    <location>
        <begin position="586"/>
        <end position="607"/>
    </location>
</feature>
<keyword evidence="4" id="KW-1185">Reference proteome</keyword>
<feature type="region of interest" description="Disordered" evidence="1">
    <location>
        <begin position="1"/>
        <end position="51"/>
    </location>
</feature>
<dbReference type="InParanoid" id="A0A2H3D372"/>
<feature type="compositionally biased region" description="Basic and acidic residues" evidence="1">
    <location>
        <begin position="10"/>
        <end position="48"/>
    </location>
</feature>
<sequence length="698" mass="77152">MSTLSVKLAVPEELKKHTREEQHLAREKKKREADMAKAQKKAEQDSKRLKSTKCITALGNKQMLEDKDHQSLHPNVNMPISLPKVSKQSVTSILASQTAAAVTPSLLAGSASTAPSDNGSPSPLPIPSPQFNLAPALNDVDHDEDGTDGDDLPPVPGIHTSESEGTTDDFGASKGDERGVVSESGRDTAMMDVLDDDLDTGANESSDEYKLPDASLLEALASEPEIDMESLKQLQEFLKLQKAIKLSKKKGSTKKANGDTAQRKAGDGNGMTAMDAKGKKRKWWWNTGLDVCHAIAAERREAPKAAVEHRPDVASTTAKKQKDPGTGDLCVEFQKHTKTELGGLAKDWCNVLIHADSIATSLVDWIEMPAEARVKSESVPKKTATKELFKVCPHLFGGQALMEDEQKTLDIVLKDADMQEIDVKEHGKKSNWKNKDLPFENFVCDLPIWQQKFIPSLVGWATSTIKEPFGMTNHQDFKTTVQDLWTKIFPYLSLKLEDDSAWAEHPAIHAVVAVAVRTHHSDIGKEALKVMDRNWEHEDMKGYLTDEDRSKWNPDKNENCGAFRGRLIMETFAFHLQATMNAPYHYGNLIAGLAITASAVMYLFVVLSDPDAQTTYQGKTRAYFNNPNSFKDDPWGSVANKYFTHMVGYNDNKWREIVLESAKYLNVKKNKVSAVGQDLGRGNTDGILDGDNDITLSP</sequence>
<protein>
    <submittedName>
        <fullName evidence="3">Uncharacterized protein</fullName>
    </submittedName>
</protein>
<name>A0A2H3D372_ARMGA</name>